<protein>
    <submittedName>
        <fullName evidence="2">Uncharacterized protein</fullName>
    </submittedName>
</protein>
<sequence length="80" mass="9350">MVNKDEACMAMPDTEHSDREKLARSREIRHNKQDEVLSKMGYTWNSNVKAWWSDNLESLPLLKDSEARALADEIIDFVIR</sequence>
<name>A0A2P0ZKZ5_9CAUD</name>
<feature type="region of interest" description="Disordered" evidence="1">
    <location>
        <begin position="1"/>
        <end position="22"/>
    </location>
</feature>
<dbReference type="RefSeq" id="YP_009798729.1">
    <property type="nucleotide sequence ID" value="NC_047931.1"/>
</dbReference>
<dbReference type="EMBL" id="MG765274">
    <property type="protein sequence ID" value="AVH85633.1"/>
    <property type="molecule type" value="Genomic_DNA"/>
</dbReference>
<proteinExistence type="predicted"/>
<dbReference type="GeneID" id="54989200"/>
<dbReference type="KEGG" id="vg:54989200"/>
<keyword evidence="3" id="KW-1185">Reference proteome</keyword>
<dbReference type="Proteomes" id="UP000241031">
    <property type="component" value="Segment"/>
</dbReference>
<evidence type="ECO:0000313" key="2">
    <source>
        <dbReference type="EMBL" id="AVH85633.1"/>
    </source>
</evidence>
<accession>A0A2P0ZKZ5</accession>
<organism evidence="2 3">
    <name type="scientific">Lactobacillus phage Maenad</name>
    <dbReference type="NCBI Taxonomy" id="2079431"/>
    <lineage>
        <taxon>Viruses</taxon>
        <taxon>Duplodnaviria</taxon>
        <taxon>Heunggongvirae</taxon>
        <taxon>Uroviricota</taxon>
        <taxon>Caudoviricetes</taxon>
        <taxon>Tybeckvirinae</taxon>
        <taxon>Maenadvirus</taxon>
        <taxon>Maenadvirus maenad</taxon>
    </lineage>
</organism>
<evidence type="ECO:0000313" key="3">
    <source>
        <dbReference type="Proteomes" id="UP000241031"/>
    </source>
</evidence>
<reference evidence="2 3" key="1">
    <citation type="submission" date="2018-01" db="EMBL/GenBank/DDBJ databases">
        <title>Lactobacillus phages that infect wine-derived L. plantarum strains.</title>
        <authorList>
            <person name="Kyrkou I."/>
            <person name="Hestbjerg Hansen L."/>
        </authorList>
    </citation>
    <scope>NUCLEOTIDE SEQUENCE [LARGE SCALE GENOMIC DNA]</scope>
</reference>
<evidence type="ECO:0000256" key="1">
    <source>
        <dbReference type="SAM" id="MobiDB-lite"/>
    </source>
</evidence>